<evidence type="ECO:0000256" key="5">
    <source>
        <dbReference type="SAM" id="MobiDB-lite"/>
    </source>
</evidence>
<dbReference type="GO" id="GO:0007051">
    <property type="term" value="P:spindle organization"/>
    <property type="evidence" value="ECO:0007669"/>
    <property type="project" value="TreeGrafter"/>
</dbReference>
<feature type="region of interest" description="Disordered" evidence="5">
    <location>
        <begin position="1744"/>
        <end position="1879"/>
    </location>
</feature>
<feature type="compositionally biased region" description="Polar residues" evidence="5">
    <location>
        <begin position="599"/>
        <end position="623"/>
    </location>
</feature>
<feature type="region of interest" description="Disordered" evidence="5">
    <location>
        <begin position="2249"/>
        <end position="2341"/>
    </location>
</feature>
<feature type="region of interest" description="Disordered" evidence="5">
    <location>
        <begin position="586"/>
        <end position="623"/>
    </location>
</feature>
<evidence type="ECO:0000256" key="4">
    <source>
        <dbReference type="ARBA" id="ARBA00022860"/>
    </source>
</evidence>
<evidence type="ECO:0000256" key="3">
    <source>
        <dbReference type="ARBA" id="ARBA00022737"/>
    </source>
</evidence>
<dbReference type="CDD" id="cd23767">
    <property type="entry name" value="IQCD"/>
    <property type="match status" value="1"/>
</dbReference>
<sequence length="2481" mass="266187">MIWSDTTHISPNRSCYHVVFSSYSRHVVPSGSIDDTVDTATKTEIIIPLDETDNDKGSDLSKEGSKEDSSSGLKGVSFHGHDYPTDEDQATPRDDVESLRIDTPEDSTGTKTSSGSEENGDPIIPPTVVISRTADVIELKDGELNIVTQMEKEGLVAEGLPGDFDGPVEEIIITKGALQTLSEESSDHNSSPKISPKIVALTVVAASTIGLIDAEKEDAEHSQPEYASENKDEEDTVEIIAADFDHNRFIHEEIKHSNLLLGNHATVHSRPQDVGLVRTDTLHTGTALSFPQHSLQENSDSLRQSVSHDEAHSDFVEPVKQAVNSTTHAHESEIGKHVATSFAAVQPIANVTDIDDSVDVDETGKPIPVDENGKPMYSNRTKRAVHDDKDITVANDIIPDKSAVQLSRSGSIVAKESENNHWYGSQMSTAGSTLIKPALAMSRDPTLETLHPCDEPECIAVDVRVKDKSGIQSTGKEGEQTSPVARKGIDVMKEMSLVTSRIGQSIISLGSDEAVEAGAMAMETGDPPEPKRSDSQESFIISADAVYIPLNPPGMKQPHLERIDSIPSVSGSVQEEFGPGIKHSTELSQENKNSELSHHGQNYNRGVGTSSPRTYTVTEPRSTSAYVEHEIEDGGLEVNQDDDVLIVEYPTDPLAKVTKWDNVVVASAEMKGDLLPKDDAGRFESLPNEPQSYMSVDDSLQDLPSLQDEAVVNVESESELLDSMPEEEVDRKWTDDVVKIAHKAHGAAKGLFSRNGVSHDDENNIQDPNIHGENIMTVPKDAVLDTKDSERLAAEIFPNEAVTSSKTALQTDTVDSSALLDDAKNTQLYKITNETALGTTAEINSSETSIESNVKAVGHGLIDSASRGFTSVKSSIEDTKGSIESAIVSTRSNLSSGVHNVEDKVSKVQESVVAGSEGIIAYAEETINEAAHQGQSTVSKKLSGIEESFGAALGHAEDSAATALDALKSKTSKALTGVRDEITKTVEIATDKTSEAGQDIKTKAVDTVLDVKDSVLNVVGNVENSISKAVEVVKDKTSEAHETYEETSSSILEAVNSTAAGAIESLDMSKSIMNASIDHAVVTTVDNVEAVAEKMSEDVSSVTKRAGEDIGQAIEDIAQADGSSTSVALDTLDKADEASSTAATSLAHAQVGKNIVAGAKSDRLLDGETVTDGITTDNGNNTTSGVLASARSSAHVVLEDATPVHVLSEHAERTENVANFGEPRFERPSHEGTTHSETEHPEVNNKGVSKIAAVHNAVSGNIESVRGHVNAVHELGAANSAKIDMGKMNVSNTELSQKEGSFSNATEETTNENNEDSLQGVTETENIVVLSSHLNKNQTVDDVANVQKSSELLSSEIHNEVITKQELFTDTEASKLVFQANERLQSTIKSTEEIVKQEEAKLQQSLFSENLAAEETIIAKVTQAEDETVAALELAEASVRKALDQAELTISSETNKSLSLLEQAQKSAKDMSGNIENEPPLSNKLAQETHDNVETIAIAEDAAKDATVKALEIAEKSVKGALDHAENVITAESRKVLAVMNVDDDTIASRKMVDDATVQNDEDVKPAVKDSIRIDVETNKTTTLDDTVSVLELAEKSVRNALDRAEEAISAEALKNQHGPSEVTSLNNKETGKSEKQSKIPVLVSGVSDQKSLDIATGKTRVATENTAEDITLSNLQRTDESVKMALSHAEESISAEMKKTVHSGAEYTAHSESDIKHESEIETVVSTASKVNQFSESIHERVKREVSSLRDSHQASPRDRSGAVRRGRSTTDITVRKAPLKSDSWESNLRKSTVASSGKTTRTAPLSGTDQIKSKVPHTIRSAKKVQPSAEIAPKTSAGEGRRRGTLRKAKSLAEDSTEESKKRVKKMPSQGSTQKTAISVESAVEAAGNTVVEDALDKARSPRDQRDDSSSEASKSTTITTSSSTRQQTHSSSSEVTESTLMVKTELVHAAATIQDAFREHSGVPVDEDGKEVVVPSPPIARNPFQIEPVLEEIAEEVGVDRQASSRRGSRQDSHGADNEDTSTSESSLSSAATKIQAGFRGHLARRHRLLGGRHGTAGTASTSASMSMSRDSDVGVVRAMSLLEDSEVQRHQLDPLDQLPEADEYGPAKYVAEVHRAHQESQAAHKGVEWARSLDSGLSSGPERHTPVRSAVSMQQRVLRGPDLDEHIWRTLEQEMQEGTDDSGQGEGARLMSRASRHHHRRSLHRGNAMQLPTTSSSTPGSLDETHLEPRHTGEFHDVVVLHQFPPDPEQQQPQQQQQPPGTGRAGFTSSPQLSEARPAEAPPQQQQPPQQEVHVAEADAEADAEAPGGATAAAPPPLGGDAPSASPSEGAMKTAEAAATKIQAGFRGYKVRRQLREQSQDQSVADGGDDGHGTDTGAASNGQQGQHAGQQCRSVGVHHHDMMESGLAEPGLEGLDDELLQRSAARIQAGVRGFLVRRRQHNAAQAAAKIQAGFRGYRARRDLKQRVRVGKANPSRQ</sequence>
<dbReference type="OrthoDB" id="252964at2759"/>
<accession>A0A9C6TUV3</accession>
<reference evidence="7" key="1">
    <citation type="submission" date="2025-08" db="UniProtKB">
        <authorList>
            <consortium name="RefSeq"/>
        </authorList>
    </citation>
    <scope>IDENTIFICATION</scope>
    <source>
        <tissue evidence="7">Whole organism</tissue>
    </source>
</reference>
<feature type="region of interest" description="Disordered" evidence="5">
    <location>
        <begin position="1615"/>
        <end position="1640"/>
    </location>
</feature>
<feature type="region of interest" description="Disordered" evidence="5">
    <location>
        <begin position="2360"/>
        <end position="2400"/>
    </location>
</feature>
<dbReference type="GO" id="GO:0005516">
    <property type="term" value="F:calmodulin binding"/>
    <property type="evidence" value="ECO:0007669"/>
    <property type="project" value="UniProtKB-KW"/>
</dbReference>
<feature type="compositionally biased region" description="Polar residues" evidence="5">
    <location>
        <begin position="1618"/>
        <end position="1629"/>
    </location>
</feature>
<name>A0A9C6TUV3_FRAOC</name>
<feature type="compositionally biased region" description="Basic and acidic residues" evidence="5">
    <location>
        <begin position="79"/>
        <end position="103"/>
    </location>
</feature>
<dbReference type="GO" id="GO:0051295">
    <property type="term" value="P:establishment of meiotic spindle localization"/>
    <property type="evidence" value="ECO:0007669"/>
    <property type="project" value="TreeGrafter"/>
</dbReference>
<feature type="compositionally biased region" description="Low complexity" evidence="5">
    <location>
        <begin position="2309"/>
        <end position="2332"/>
    </location>
</feature>
<feature type="compositionally biased region" description="Low complexity" evidence="5">
    <location>
        <begin position="1913"/>
        <end position="1940"/>
    </location>
</feature>
<feature type="region of interest" description="Disordered" evidence="5">
    <location>
        <begin position="2053"/>
        <end position="2073"/>
    </location>
</feature>
<keyword evidence="2" id="KW-0963">Cytoplasm</keyword>
<feature type="region of interest" description="Disordered" evidence="5">
    <location>
        <begin position="1893"/>
        <end position="1940"/>
    </location>
</feature>
<feature type="region of interest" description="Disordered" evidence="5">
    <location>
        <begin position="2179"/>
        <end position="2232"/>
    </location>
</feature>
<dbReference type="PROSITE" id="PS50096">
    <property type="entry name" value="IQ"/>
    <property type="match status" value="4"/>
</dbReference>
<evidence type="ECO:0000313" key="6">
    <source>
        <dbReference type="Proteomes" id="UP000504606"/>
    </source>
</evidence>
<dbReference type="InterPro" id="IPR027417">
    <property type="entry name" value="P-loop_NTPase"/>
</dbReference>
<evidence type="ECO:0000256" key="2">
    <source>
        <dbReference type="ARBA" id="ARBA00022490"/>
    </source>
</evidence>
<feature type="compositionally biased region" description="Basic residues" evidence="5">
    <location>
        <begin position="1816"/>
        <end position="1825"/>
    </location>
</feature>
<keyword evidence="3" id="KW-0677">Repeat</keyword>
<dbReference type="InterPro" id="IPR000048">
    <property type="entry name" value="IQ_motif_EF-hand-BS"/>
</dbReference>
<feature type="compositionally biased region" description="Basic residues" evidence="5">
    <location>
        <begin position="2198"/>
        <end position="2208"/>
    </location>
</feature>
<gene>
    <name evidence="7" type="primary">LOC113202246</name>
</gene>
<comment type="subcellular location">
    <subcellularLocation>
        <location evidence="1">Cytoplasm</location>
    </subcellularLocation>
</comment>
<feature type="compositionally biased region" description="Polar residues" evidence="5">
    <location>
        <begin position="1294"/>
        <end position="1305"/>
    </location>
</feature>
<dbReference type="FunFam" id="1.20.5.190:FF:000055">
    <property type="entry name" value="Putative microtubule-associated protein futsch"/>
    <property type="match status" value="1"/>
</dbReference>
<feature type="compositionally biased region" description="Low complexity" evidence="5">
    <location>
        <begin position="2024"/>
        <end position="2035"/>
    </location>
</feature>
<feature type="compositionally biased region" description="Basic and acidic residues" evidence="5">
    <location>
        <begin position="1223"/>
        <end position="1243"/>
    </location>
</feature>
<dbReference type="GO" id="GO:0000922">
    <property type="term" value="C:spindle pole"/>
    <property type="evidence" value="ECO:0007669"/>
    <property type="project" value="TreeGrafter"/>
</dbReference>
<organism evidence="6 7">
    <name type="scientific">Frankliniella occidentalis</name>
    <name type="common">Western flower thrips</name>
    <name type="synonym">Euthrips occidentalis</name>
    <dbReference type="NCBI Taxonomy" id="133901"/>
    <lineage>
        <taxon>Eukaryota</taxon>
        <taxon>Metazoa</taxon>
        <taxon>Ecdysozoa</taxon>
        <taxon>Arthropoda</taxon>
        <taxon>Hexapoda</taxon>
        <taxon>Insecta</taxon>
        <taxon>Pterygota</taxon>
        <taxon>Neoptera</taxon>
        <taxon>Paraneoptera</taxon>
        <taxon>Thysanoptera</taxon>
        <taxon>Terebrantia</taxon>
        <taxon>Thripoidea</taxon>
        <taxon>Thripidae</taxon>
        <taxon>Frankliniella</taxon>
    </lineage>
</organism>
<dbReference type="Gene3D" id="1.20.5.190">
    <property type="match status" value="1"/>
</dbReference>
<evidence type="ECO:0000313" key="7">
    <source>
        <dbReference type="RefSeq" id="XP_052120610.1"/>
    </source>
</evidence>
<keyword evidence="6" id="KW-1185">Reference proteome</keyword>
<dbReference type="PANTHER" id="PTHR22706:SF1">
    <property type="entry name" value="ASSEMBLY FACTOR FOR SPINDLE MICROTUBULES"/>
    <property type="match status" value="1"/>
</dbReference>
<feature type="region of interest" description="Disordered" evidence="5">
    <location>
        <begin position="1294"/>
        <end position="1318"/>
    </location>
</feature>
<feature type="compositionally biased region" description="Basic and acidic residues" evidence="5">
    <location>
        <begin position="1897"/>
        <end position="1911"/>
    </location>
</feature>
<feature type="region of interest" description="Disordered" evidence="5">
    <location>
        <begin position="2000"/>
        <end position="2035"/>
    </location>
</feature>
<feature type="compositionally biased region" description="Low complexity" evidence="5">
    <location>
        <begin position="2286"/>
        <end position="2296"/>
    </location>
</feature>
<feature type="compositionally biased region" description="Low complexity" evidence="5">
    <location>
        <begin position="2253"/>
        <end position="2264"/>
    </location>
</feature>
<dbReference type="SMART" id="SM00015">
    <property type="entry name" value="IQ"/>
    <property type="match status" value="4"/>
</dbReference>
<dbReference type="InterPro" id="IPR051185">
    <property type="entry name" value="ASPM"/>
</dbReference>
<dbReference type="Gene3D" id="1.20.120.20">
    <property type="entry name" value="Apolipoprotein"/>
    <property type="match status" value="1"/>
</dbReference>
<feature type="region of interest" description="Disordered" evidence="5">
    <location>
        <begin position="48"/>
        <end position="126"/>
    </location>
</feature>
<dbReference type="GO" id="GO:0000278">
    <property type="term" value="P:mitotic cell cycle"/>
    <property type="evidence" value="ECO:0007669"/>
    <property type="project" value="TreeGrafter"/>
</dbReference>
<proteinExistence type="predicted"/>
<dbReference type="GO" id="GO:0005737">
    <property type="term" value="C:cytoplasm"/>
    <property type="evidence" value="ECO:0007669"/>
    <property type="project" value="UniProtKB-SubCell"/>
</dbReference>
<dbReference type="RefSeq" id="XP_052120610.1">
    <property type="nucleotide sequence ID" value="XM_052264650.1"/>
</dbReference>
<dbReference type="PANTHER" id="PTHR22706">
    <property type="entry name" value="ASSEMBLY FACTOR FOR SPINDLE MICROTUBULES"/>
    <property type="match status" value="1"/>
</dbReference>
<feature type="compositionally biased region" description="Polar residues" evidence="5">
    <location>
        <begin position="2384"/>
        <end position="2397"/>
    </location>
</feature>
<feature type="compositionally biased region" description="Low complexity" evidence="5">
    <location>
        <begin position="106"/>
        <end position="117"/>
    </location>
</feature>
<protein>
    <submittedName>
        <fullName evidence="7">Serine-rich adhesin for platelets</fullName>
    </submittedName>
</protein>
<dbReference type="SUPFAM" id="SSF52540">
    <property type="entry name" value="P-loop containing nucleoside triphosphate hydrolases"/>
    <property type="match status" value="1"/>
</dbReference>
<dbReference type="KEGG" id="foc:113202246"/>
<feature type="region of interest" description="Disordered" evidence="5">
    <location>
        <begin position="2138"/>
        <end position="2162"/>
    </location>
</feature>
<evidence type="ECO:0000256" key="1">
    <source>
        <dbReference type="ARBA" id="ARBA00004496"/>
    </source>
</evidence>
<feature type="compositionally biased region" description="Low complexity" evidence="5">
    <location>
        <begin position="2059"/>
        <end position="2072"/>
    </location>
</feature>
<dbReference type="GeneID" id="113202246"/>
<dbReference type="Proteomes" id="UP000504606">
    <property type="component" value="Unplaced"/>
</dbReference>
<feature type="compositionally biased region" description="Basic and acidic residues" evidence="5">
    <location>
        <begin position="54"/>
        <end position="69"/>
    </location>
</feature>
<feature type="compositionally biased region" description="Basic and acidic residues" evidence="5">
    <location>
        <begin position="1744"/>
        <end position="1763"/>
    </location>
</feature>
<dbReference type="Pfam" id="PF00612">
    <property type="entry name" value="IQ"/>
    <property type="match status" value="4"/>
</dbReference>
<feature type="compositionally biased region" description="Polar residues" evidence="5">
    <location>
        <begin position="1786"/>
        <end position="1812"/>
    </location>
</feature>
<feature type="region of interest" description="Disordered" evidence="5">
    <location>
        <begin position="1222"/>
        <end position="1245"/>
    </location>
</feature>
<keyword evidence="4" id="KW-0112">Calmodulin-binding</keyword>
<feature type="region of interest" description="Disordered" evidence="5">
    <location>
        <begin position="214"/>
        <end position="234"/>
    </location>
</feature>